<name>A0A0J9EDF0_9RHOB</name>
<dbReference type="PATRIC" id="fig|1675527.3.peg.918"/>
<comment type="caution">
    <text evidence="1">The sequence shown here is derived from an EMBL/GenBank/DDBJ whole genome shotgun (WGS) entry which is preliminary data.</text>
</comment>
<accession>A0A0J9EDF0</accession>
<evidence type="ECO:0000313" key="1">
    <source>
        <dbReference type="EMBL" id="KMW60696.1"/>
    </source>
</evidence>
<keyword evidence="2" id="KW-1185">Reference proteome</keyword>
<dbReference type="STRING" id="1675527.AIOL_000860"/>
<dbReference type="EMBL" id="LFTY01000001">
    <property type="protein sequence ID" value="KMW60696.1"/>
    <property type="molecule type" value="Genomic_DNA"/>
</dbReference>
<reference evidence="1 2" key="1">
    <citation type="submission" date="2015-06" db="EMBL/GenBank/DDBJ databases">
        <title>Draft genome sequence of an Alphaproteobacteria species associated to the Mediterranean sponge Oscarella lobularis.</title>
        <authorList>
            <person name="Jourda C."/>
            <person name="Santini S."/>
            <person name="Claverie J.-M."/>
        </authorList>
    </citation>
    <scope>NUCLEOTIDE SEQUENCE [LARGE SCALE GENOMIC DNA]</scope>
    <source>
        <strain evidence="1">IGS</strain>
    </source>
</reference>
<organism evidence="1 2">
    <name type="scientific">Candidatus Rhodobacter oscarellae</name>
    <dbReference type="NCBI Taxonomy" id="1675527"/>
    <lineage>
        <taxon>Bacteria</taxon>
        <taxon>Pseudomonadati</taxon>
        <taxon>Pseudomonadota</taxon>
        <taxon>Alphaproteobacteria</taxon>
        <taxon>Rhodobacterales</taxon>
        <taxon>Rhodobacter group</taxon>
        <taxon>Rhodobacter</taxon>
    </lineage>
</organism>
<dbReference type="Proteomes" id="UP000037178">
    <property type="component" value="Unassembled WGS sequence"/>
</dbReference>
<dbReference type="AlphaFoldDB" id="A0A0J9EDF0"/>
<proteinExistence type="predicted"/>
<gene>
    <name evidence="1" type="ORF">AIOL_000860</name>
</gene>
<protein>
    <submittedName>
        <fullName evidence="1">SoxH protein-like protein</fullName>
    </submittedName>
</protein>
<sequence length="64" mass="7544">MGQVRRYTRDHLIYLRGQIRAHLDDGGTLEDAFYVDQSPYSHLDTFNELATRNAGYVYTEKEFE</sequence>
<evidence type="ECO:0000313" key="2">
    <source>
        <dbReference type="Proteomes" id="UP000037178"/>
    </source>
</evidence>